<evidence type="ECO:0000256" key="8">
    <source>
        <dbReference type="ARBA" id="ARBA00022692"/>
    </source>
</evidence>
<keyword evidence="11 16" id="KW-0915">Sodium</keyword>
<sequence>MGANLLSQGLELLVYGMGTVVVFLTVLVFATRLMSTVIQRFFPEAPIVVPQRSVGSANAALAPTPEVLAAISAAVHQHRRRKSASPASAIDQRKPHV</sequence>
<keyword evidence="13 16" id="KW-0472">Membrane</keyword>
<evidence type="ECO:0000256" key="6">
    <source>
        <dbReference type="ARBA" id="ARBA00022448"/>
    </source>
</evidence>
<keyword evidence="14 16" id="KW-0739">Sodium transport</keyword>
<keyword evidence="19" id="KW-1185">Reference proteome</keyword>
<gene>
    <name evidence="16" type="primary">oadG</name>
    <name evidence="18" type="ORF">R0137_08905</name>
</gene>
<comment type="subunit">
    <text evidence="5 16">Heterotrimer of an alpha, a beta and a gamma subunit.</text>
</comment>
<dbReference type="InterPro" id="IPR023424">
    <property type="entry name" value="OadG"/>
</dbReference>
<evidence type="ECO:0000256" key="13">
    <source>
        <dbReference type="ARBA" id="ARBA00023136"/>
    </source>
</evidence>
<dbReference type="NCBIfam" id="TIGR01195">
    <property type="entry name" value="oadG_fam"/>
    <property type="match status" value="1"/>
</dbReference>
<evidence type="ECO:0000256" key="1">
    <source>
        <dbReference type="ARBA" id="ARBA00001959"/>
    </source>
</evidence>
<keyword evidence="7 16" id="KW-1003">Cell membrane</keyword>
<evidence type="ECO:0000313" key="18">
    <source>
        <dbReference type="EMBL" id="WOJ95379.1"/>
    </source>
</evidence>
<dbReference type="EMBL" id="CP136865">
    <property type="protein sequence ID" value="WOJ95379.1"/>
    <property type="molecule type" value="Genomic_DNA"/>
</dbReference>
<comment type="similarity">
    <text evidence="4 16 17">Belongs to the OadG family.</text>
</comment>
<dbReference type="HAMAP" id="MF_00404">
    <property type="entry name" value="OadG"/>
    <property type="match status" value="1"/>
</dbReference>
<feature type="transmembrane region" description="Helical" evidence="16 17">
    <location>
        <begin position="12"/>
        <end position="30"/>
    </location>
</feature>
<reference evidence="18 19" key="1">
    <citation type="submission" date="2023-10" db="EMBL/GenBank/DDBJ databases">
        <title>Two novel species belonging to the OM43/NOR5 clade.</title>
        <authorList>
            <person name="Park M."/>
        </authorList>
    </citation>
    <scope>NUCLEOTIDE SEQUENCE [LARGE SCALE GENOMIC DNA]</scope>
    <source>
        <strain evidence="18 19">IMCC45268</strain>
    </source>
</reference>
<evidence type="ECO:0000256" key="17">
    <source>
        <dbReference type="RuleBase" id="RU004278"/>
    </source>
</evidence>
<dbReference type="EC" id="7.2.4.2" evidence="16"/>
<organism evidence="18 19">
    <name type="scientific">Congregibacter brevis</name>
    <dbReference type="NCBI Taxonomy" id="3081201"/>
    <lineage>
        <taxon>Bacteria</taxon>
        <taxon>Pseudomonadati</taxon>
        <taxon>Pseudomonadota</taxon>
        <taxon>Gammaproteobacteria</taxon>
        <taxon>Cellvibrionales</taxon>
        <taxon>Halieaceae</taxon>
        <taxon>Congregibacter</taxon>
    </lineage>
</organism>
<keyword evidence="8 16" id="KW-0812">Transmembrane</keyword>
<evidence type="ECO:0000256" key="15">
    <source>
        <dbReference type="ARBA" id="ARBA00048176"/>
    </source>
</evidence>
<keyword evidence="6 16" id="KW-0813">Transport</keyword>
<evidence type="ECO:0000256" key="2">
    <source>
        <dbReference type="ARBA" id="ARBA00003002"/>
    </source>
</evidence>
<protein>
    <recommendedName>
        <fullName evidence="16">Probable oxaloacetate decarboxylase gamma chain</fullName>
        <ecNumber evidence="16">7.2.4.2</ecNumber>
    </recommendedName>
</protein>
<evidence type="ECO:0000313" key="19">
    <source>
        <dbReference type="Proteomes" id="UP001626549"/>
    </source>
</evidence>
<accession>A0ABZ0I797</accession>
<name>A0ABZ0I797_9GAMM</name>
<comment type="catalytic activity">
    <reaction evidence="15 16 17">
        <text>oxaloacetate + 2 Na(+)(in) + H(+) = pyruvate + 2 Na(+)(out) + CO2</text>
        <dbReference type="Rhea" id="RHEA:57724"/>
        <dbReference type="ChEBI" id="CHEBI:15361"/>
        <dbReference type="ChEBI" id="CHEBI:15378"/>
        <dbReference type="ChEBI" id="CHEBI:16452"/>
        <dbReference type="ChEBI" id="CHEBI:16526"/>
        <dbReference type="ChEBI" id="CHEBI:29101"/>
        <dbReference type="EC" id="7.2.4.2"/>
    </reaction>
</comment>
<dbReference type="InterPro" id="IPR005899">
    <property type="entry name" value="Na_pump_deCOase"/>
</dbReference>
<keyword evidence="10 16" id="KW-1133">Transmembrane helix</keyword>
<dbReference type="Pfam" id="PF04277">
    <property type="entry name" value="OAD_gamma"/>
    <property type="match status" value="1"/>
</dbReference>
<evidence type="ECO:0000256" key="4">
    <source>
        <dbReference type="ARBA" id="ARBA00005844"/>
    </source>
</evidence>
<evidence type="ECO:0000256" key="9">
    <source>
        <dbReference type="ARBA" id="ARBA00022967"/>
    </source>
</evidence>
<comment type="function">
    <text evidence="2 16 17">Catalyzes the decarboxylation of oxaloacetate coupled to Na(+) translocation.</text>
</comment>
<proteinExistence type="inferred from homology"/>
<comment type="cofactor">
    <cofactor evidence="1 16 17">
        <name>Na(+)</name>
        <dbReference type="ChEBI" id="CHEBI:29101"/>
    </cofactor>
</comment>
<keyword evidence="9 16" id="KW-1278">Translocase</keyword>
<evidence type="ECO:0000256" key="14">
    <source>
        <dbReference type="ARBA" id="ARBA00023201"/>
    </source>
</evidence>
<evidence type="ECO:0000256" key="10">
    <source>
        <dbReference type="ARBA" id="ARBA00022989"/>
    </source>
</evidence>
<dbReference type="RefSeq" id="WP_407326077.1">
    <property type="nucleotide sequence ID" value="NZ_CP136865.1"/>
</dbReference>
<comment type="subcellular location">
    <subcellularLocation>
        <location evidence="3 16 17">Cell membrane</location>
        <topology evidence="3 16 17">Single-pass membrane protein</topology>
    </subcellularLocation>
</comment>
<evidence type="ECO:0000256" key="16">
    <source>
        <dbReference type="HAMAP-Rule" id="MF_00404"/>
    </source>
</evidence>
<evidence type="ECO:0000256" key="3">
    <source>
        <dbReference type="ARBA" id="ARBA00004162"/>
    </source>
</evidence>
<evidence type="ECO:0000256" key="5">
    <source>
        <dbReference type="ARBA" id="ARBA00011869"/>
    </source>
</evidence>
<evidence type="ECO:0000256" key="7">
    <source>
        <dbReference type="ARBA" id="ARBA00022475"/>
    </source>
</evidence>
<keyword evidence="12 16" id="KW-0406">Ion transport</keyword>
<evidence type="ECO:0000256" key="12">
    <source>
        <dbReference type="ARBA" id="ARBA00023065"/>
    </source>
</evidence>
<evidence type="ECO:0000256" key="11">
    <source>
        <dbReference type="ARBA" id="ARBA00023053"/>
    </source>
</evidence>
<dbReference type="Proteomes" id="UP001626549">
    <property type="component" value="Chromosome"/>
</dbReference>